<evidence type="ECO:0000313" key="3">
    <source>
        <dbReference type="Proteomes" id="UP001144341"/>
    </source>
</evidence>
<feature type="domain" description="ER-bound oxygenase mpaB/mpaB'/Rubber oxygenase catalytic" evidence="1">
    <location>
        <begin position="119"/>
        <end position="308"/>
    </location>
</feature>
<protein>
    <submittedName>
        <fullName evidence="2">Oxygenase MpaB family protein</fullName>
    </submittedName>
</protein>
<sequence>MMTTKGIYNKEFLDIKRQSGDRVADEFIKYVFSDNDRKLQLQQWLTGKFSIAHLDEMFPGFDFISQSRELPLWAKPELIQEGNAFFARHAQNIMSLLGLLSLPYCYTAADGAMVLYLSEKIRKNTTKRLYDTAVFVWEVMGPAALSKSGNGFNEILKVRIVHAAIRFYTLQSGKWNEKWGMPINQEDMAGTNLSFSLIVVHGLRKLGITISNREQIAFLHLWKVIGYLTGLDEDLLPENGRMATQLDLVIKNRQFRISDHGRELTNSLIEHILTLNRRKVSNNDILGLMRNLLGNDVADMLNIQAPELPKYKLTLIRTINFFKGFKLRGDSVHLYHQAYAAFKKQSLHIQQ</sequence>
<dbReference type="PANTHER" id="PTHR37539:SF1">
    <property type="entry name" value="ER-BOUND OXYGENASE MPAB_MPAB'_RUBBER OXYGENASE CATALYTIC DOMAIN-CONTAINING PROTEIN"/>
    <property type="match status" value="1"/>
</dbReference>
<dbReference type="InterPro" id="IPR018713">
    <property type="entry name" value="MPAB/Lcp_cat_dom"/>
</dbReference>
<proteinExistence type="predicted"/>
<keyword evidence="3" id="KW-1185">Reference proteome</keyword>
<evidence type="ECO:0000313" key="2">
    <source>
        <dbReference type="EMBL" id="MCZ4224805.1"/>
    </source>
</evidence>
<organism evidence="2 3">
    <name type="scientific">Pedobacter rhodius</name>
    <dbReference type="NCBI Taxonomy" id="3004098"/>
    <lineage>
        <taxon>Bacteria</taxon>
        <taxon>Pseudomonadati</taxon>
        <taxon>Bacteroidota</taxon>
        <taxon>Sphingobacteriia</taxon>
        <taxon>Sphingobacteriales</taxon>
        <taxon>Sphingobacteriaceae</taxon>
        <taxon>Pedobacter</taxon>
    </lineage>
</organism>
<dbReference type="PANTHER" id="PTHR37539">
    <property type="entry name" value="SECRETED PROTEIN-RELATED"/>
    <property type="match status" value="1"/>
</dbReference>
<evidence type="ECO:0000259" key="1">
    <source>
        <dbReference type="Pfam" id="PF09995"/>
    </source>
</evidence>
<name>A0ABT4L0U7_9SPHI</name>
<dbReference type="Proteomes" id="UP001144341">
    <property type="component" value="Unassembled WGS sequence"/>
</dbReference>
<dbReference type="InterPro" id="IPR037473">
    <property type="entry name" value="Lcp-like"/>
</dbReference>
<gene>
    <name evidence="2" type="ORF">O0931_15950</name>
</gene>
<accession>A0ABT4L0U7</accession>
<comment type="caution">
    <text evidence="2">The sequence shown here is derived from an EMBL/GenBank/DDBJ whole genome shotgun (WGS) entry which is preliminary data.</text>
</comment>
<dbReference type="EMBL" id="JAPWGL010000004">
    <property type="protein sequence ID" value="MCZ4224805.1"/>
    <property type="molecule type" value="Genomic_DNA"/>
</dbReference>
<reference evidence="2" key="1">
    <citation type="submission" date="2022-12" db="EMBL/GenBank/DDBJ databases">
        <title>Genome sequence of SJ11.</title>
        <authorList>
            <person name="Woo H."/>
        </authorList>
    </citation>
    <scope>NUCLEOTIDE SEQUENCE</scope>
    <source>
        <strain evidence="2">SJ11</strain>
    </source>
</reference>
<dbReference type="RefSeq" id="WP_269416469.1">
    <property type="nucleotide sequence ID" value="NZ_JAPWGL010000004.1"/>
</dbReference>
<dbReference type="Pfam" id="PF09995">
    <property type="entry name" value="MPAB_Lcp_cat"/>
    <property type="match status" value="1"/>
</dbReference>